<dbReference type="SUPFAM" id="SSF50978">
    <property type="entry name" value="WD40 repeat-like"/>
    <property type="match status" value="1"/>
</dbReference>
<dbReference type="STRING" id="869754.A0A1A0HFV5"/>
<name>A0A1A0HFV5_9ASCO</name>
<proteinExistence type="predicted"/>
<dbReference type="InterPro" id="IPR036322">
    <property type="entry name" value="WD40_repeat_dom_sf"/>
</dbReference>
<evidence type="ECO:0000313" key="1">
    <source>
        <dbReference type="EMBL" id="OBA22865.1"/>
    </source>
</evidence>
<keyword evidence="2" id="KW-1185">Reference proteome</keyword>
<accession>A0A1A0HFV5</accession>
<organism evidence="1 2">
    <name type="scientific">Metschnikowia bicuspidata var. bicuspidata NRRL YB-4993</name>
    <dbReference type="NCBI Taxonomy" id="869754"/>
    <lineage>
        <taxon>Eukaryota</taxon>
        <taxon>Fungi</taxon>
        <taxon>Dikarya</taxon>
        <taxon>Ascomycota</taxon>
        <taxon>Saccharomycotina</taxon>
        <taxon>Pichiomycetes</taxon>
        <taxon>Metschnikowiaceae</taxon>
        <taxon>Metschnikowia</taxon>
    </lineage>
</organism>
<reference evidence="1 2" key="1">
    <citation type="submission" date="2016-05" db="EMBL/GenBank/DDBJ databases">
        <title>Comparative genomics of biotechnologically important yeasts.</title>
        <authorList>
            <consortium name="DOE Joint Genome Institute"/>
            <person name="Riley R."/>
            <person name="Haridas S."/>
            <person name="Wolfe K.H."/>
            <person name="Lopes M.R."/>
            <person name="Hittinger C.T."/>
            <person name="Goker M."/>
            <person name="Salamov A."/>
            <person name="Wisecaver J."/>
            <person name="Long T.M."/>
            <person name="Aerts A.L."/>
            <person name="Barry K."/>
            <person name="Choi C."/>
            <person name="Clum A."/>
            <person name="Coughlan A.Y."/>
            <person name="Deshpande S."/>
            <person name="Douglass A.P."/>
            <person name="Hanson S.J."/>
            <person name="Klenk H.-P."/>
            <person name="LaButti K."/>
            <person name="Lapidus A."/>
            <person name="Lindquist E."/>
            <person name="Lipzen A."/>
            <person name="Meier-kolthoff J.P."/>
            <person name="Ohm R.A."/>
            <person name="Otillar R.P."/>
            <person name="Pangilinan J."/>
            <person name="Peng Y."/>
            <person name="Rokas A."/>
            <person name="Rosa C.A."/>
            <person name="Scheuner C."/>
            <person name="Sibirny A.A."/>
            <person name="Slot J.C."/>
            <person name="Stielow J.B."/>
            <person name="Sun H."/>
            <person name="Kurtzman C.P."/>
            <person name="Blackwell M."/>
            <person name="Grigoriev I.V."/>
            <person name="Jeffries T.W."/>
        </authorList>
    </citation>
    <scope>NUCLEOTIDE SEQUENCE [LARGE SCALE GENOMIC DNA]</scope>
    <source>
        <strain evidence="1 2">NRRL YB-4993</strain>
    </source>
</reference>
<dbReference type="EMBL" id="LXTC01000001">
    <property type="protein sequence ID" value="OBA22865.1"/>
    <property type="molecule type" value="Genomic_DNA"/>
</dbReference>
<dbReference type="GeneID" id="30028378"/>
<sequence length="722" mass="80680">MDLSTLDRLQDLLKLPGTENSILVEDTCVLSCGCLASEQQFETSRICPDCHNPEVHILKPVLPLRQLYHIVSDLMSVPKKGVDHGSAAKMGNFPLNTLETCSKTSSNDLSKVASKNSTPPPDLDLLGLFCKFAREEQTEKAGPKEQILRPSPTLDQPSKAYLELKPISPASPKGQSSPSQFLCTAKTTIRDPSETQEGKLFFGLEVNAERNFSECFPFHRKVSSFATQQGKLLFSSRTLIKKINRFSNSAITTYFDHDIKCEVTHFVLISDKKWELYRYTDTKPMLIACGRLTSEYGPGYNALKYPKNTGVIIHNDFADKKPESDKKANKSESLHRLKSWDQLHCCLSERYLVILGTKGIMRVLNVDPTRGEIGQPVYTYIIDFPIRCIALAHNNELLACGITTKEKMSGKQQPFIILHHIKNSRETDGAEFGPVRVNPITITVPYRDPLKILNFNSSSTNLLCCTVYEMRYFIISLRGDQSVDYKRPRLIFSDTRSARRGRRSTGGDESVDGIDHLLETEDDDQVLDNEGITDIKFGQPFTNTIVITSSSLKNKPSVVLKINGPALDSRKLLLKLSLEESYQDTGLTHEYITSDDEDLSHVTDVDVLLKVHEIGSNIYRVEVSPRGDSILFVDKLGRLLLVATKTGYGNIENQKQMGTTIVLLGEVSPALRYTESASVCFSSDGGKVMTVDRKGIFQVFDFTKGIPGEDPEVIKCKIISLR</sequence>
<dbReference type="RefSeq" id="XP_018713346.1">
    <property type="nucleotide sequence ID" value="XM_018855402.1"/>
</dbReference>
<dbReference type="AlphaFoldDB" id="A0A1A0HFV5"/>
<evidence type="ECO:0000313" key="2">
    <source>
        <dbReference type="Proteomes" id="UP000092555"/>
    </source>
</evidence>
<protein>
    <submittedName>
        <fullName evidence="1">Uncharacterized protein</fullName>
    </submittedName>
</protein>
<dbReference type="Proteomes" id="UP000092555">
    <property type="component" value="Unassembled WGS sequence"/>
</dbReference>
<comment type="caution">
    <text evidence="1">The sequence shown here is derived from an EMBL/GenBank/DDBJ whole genome shotgun (WGS) entry which is preliminary data.</text>
</comment>
<dbReference type="OrthoDB" id="5324744at2759"/>
<gene>
    <name evidence="1" type="ORF">METBIDRAFT_29444</name>
</gene>